<dbReference type="PANTHER" id="PTHR10887">
    <property type="entry name" value="DNA2/NAM7 HELICASE FAMILY"/>
    <property type="match status" value="1"/>
</dbReference>
<dbReference type="InterPro" id="IPR047187">
    <property type="entry name" value="SF1_C_Upf1"/>
</dbReference>
<dbReference type="GO" id="GO:0016787">
    <property type="term" value="F:hydrolase activity"/>
    <property type="evidence" value="ECO:0007669"/>
    <property type="project" value="UniProtKB-KW"/>
</dbReference>
<comment type="caution">
    <text evidence="15">The sequence shown here is derived from an EMBL/GenBank/DDBJ whole genome shotgun (WGS) entry which is preliminary data.</text>
</comment>
<evidence type="ECO:0000256" key="5">
    <source>
        <dbReference type="ARBA" id="ARBA00022723"/>
    </source>
</evidence>
<comment type="subcellular location">
    <subcellularLocation>
        <location evidence="1">Cytoplasm</location>
        <location evidence="1">Cytoplasmic ribonucleoprotein granule</location>
    </subcellularLocation>
</comment>
<keyword evidence="6" id="KW-0547">Nucleotide-binding</keyword>
<dbReference type="CDD" id="cd18808">
    <property type="entry name" value="SF1_C_Upf1"/>
    <property type="match status" value="1"/>
</dbReference>
<dbReference type="EMBL" id="JBFDAA010000015">
    <property type="protein sequence ID" value="KAL1117613.1"/>
    <property type="molecule type" value="Genomic_DNA"/>
</dbReference>
<proteinExistence type="inferred from homology"/>
<sequence>MSVDAYGPSSQTLTFLDTEETDLIGADTQGSEFDFTDFTLPSQSQTQASQLDGTGNHIQVNGKLNLDLDGVVSATQKLSDLQFEEEEEDAFYNKELPIYACKYCGIPDPSCVVMCNVCKKWFCNGRGNTSGSHIINHLVRAKHKEVTLHKDGPLGETILECYSCGVRNVFVLGFIPAKADSVVVLLCRQPCAAQNSLKDMNWDQEQWKPLISDRCFLSWLVKIPAEQDQLRARQVSATQIAKLEELWRDNADATFSDLEKPGVDEEPQQVLLRYEDGYQYQNIFGPLVKLEADYDKHLKESQTQENVEVRWDVGLNKKIIAYFTLAKSDGDMKLMHGDELRLRYLGEMHKPWSGVGHVIKIPDNFGEEVGIEMKTSSGAPTECNSSFVVDFIWKSTSFDRMQYALRKFAVDDVSVSGYIYHRLLGHDIEDMLFRCHLPKHFSAPNLPDLNRSQVYAVKHALQRPLSLIQGPPGTGKTVTSATIVYQLVKQNGGPVLVCAPSNIAVDQLTEKIHRTGLKVVRVCAKSREAIDSPVSFLALHNQIRKMDCNTELQKLQQLKDETGELSSVDEKRYRMLKKSAEKELLDAADVVCCTCVGAGDPRLTRLKFHSILIDESMQATEPECMVPVILGAKQLILVGDHCQLGPVVMCKKASRAGLSQSLFERLVVLGIRPFRLEVQYRMHPELSRFPSNFFYEGSLQNGVCADERKLSKVEFPWPVPEKPMLFYVTQGQEEIAGSGTSYLNRTEASNVEKMATRFLRAGVKPEQIGIITPYEGQRAYLVQYMQYQGALHSKLYQEIEVASVDAFQGREKDLIIMSCVRSNEHQGIGFLNDPRRLNVALTRAKYGIIIVGNPKVLSKQPLWNHLLNFYKEQKVLVEGPLNNLKESQIQFSKPKQIVNTTNPGTHFMSTTVYDAREAIVPGSVYDRNTSGANGSHFFPSVGGTGLDIFSRPHDPISYISPERAQAAALTNMPVPVGMFMNMAHVPPRFYNQHQQAMQQGRQGRGQRLGSGRMSNNRKGKAKLSQMPQQANSQDVTQPYTQGITQAMSQGMSQAGGLSLSQAAGLSQPELSQDSYLVGEFQSQVDGLLSQDSTYQGERSAFFNAPNPHFSQVITP</sequence>
<dbReference type="EC" id="3.6.4.12" evidence="3"/>
<reference evidence="15 16" key="1">
    <citation type="submission" date="2024-07" db="EMBL/GenBank/DDBJ databases">
        <title>Chromosome-level genome assembly of the water stick insect Ranatra chinensis (Heteroptera: Nepidae).</title>
        <authorList>
            <person name="Liu X."/>
        </authorList>
    </citation>
    <scope>NUCLEOTIDE SEQUENCE [LARGE SCALE GENOMIC DNA]</scope>
    <source>
        <strain evidence="15">Cailab_2021Rc</strain>
        <tissue evidence="15">Muscle</tissue>
    </source>
</reference>
<dbReference type="InterPro" id="IPR018999">
    <property type="entry name" value="UPF1_CH/ZBD"/>
</dbReference>
<feature type="region of interest" description="CC/SHH/C" evidence="12">
    <location>
        <begin position="115"/>
        <end position="143"/>
    </location>
</feature>
<dbReference type="CDD" id="cd18039">
    <property type="entry name" value="DEXXQc_UPF1"/>
    <property type="match status" value="1"/>
</dbReference>
<dbReference type="GO" id="GO:0003678">
    <property type="term" value="F:DNA helicase activity"/>
    <property type="evidence" value="ECO:0007669"/>
    <property type="project" value="UniProtKB-EC"/>
</dbReference>
<feature type="region of interest" description="C4" evidence="12">
    <location>
        <begin position="161"/>
        <end position="191"/>
    </location>
</feature>
<dbReference type="InterPro" id="IPR040812">
    <property type="entry name" value="UPF1_1B_dom"/>
</dbReference>
<dbReference type="Gene3D" id="6.10.140.1240">
    <property type="match status" value="1"/>
</dbReference>
<evidence type="ECO:0000256" key="4">
    <source>
        <dbReference type="ARBA" id="ARBA00022490"/>
    </source>
</evidence>
<keyword evidence="10 12" id="KW-0862">Zinc</keyword>
<evidence type="ECO:0000256" key="9">
    <source>
        <dbReference type="ARBA" id="ARBA00022806"/>
    </source>
</evidence>
<dbReference type="FunFam" id="2.40.30.230:FF:000001">
    <property type="entry name" value="Regulator of nonsense transcripts 1"/>
    <property type="match status" value="1"/>
</dbReference>
<dbReference type="GO" id="GO:1903313">
    <property type="term" value="P:positive regulation of mRNA metabolic process"/>
    <property type="evidence" value="ECO:0007669"/>
    <property type="project" value="UniProtKB-ARBA"/>
</dbReference>
<dbReference type="GO" id="GO:0005524">
    <property type="term" value="F:ATP binding"/>
    <property type="evidence" value="ECO:0007669"/>
    <property type="project" value="UniProtKB-KW"/>
</dbReference>
<feature type="domain" description="Upf1" evidence="14">
    <location>
        <begin position="93"/>
        <end position="250"/>
    </location>
</feature>
<keyword evidence="9" id="KW-0347">Helicase</keyword>
<dbReference type="PANTHER" id="PTHR10887:SF364">
    <property type="entry name" value="REGULATOR OF NONSENSE TRANSCRIPTS 1"/>
    <property type="match status" value="1"/>
</dbReference>
<evidence type="ECO:0000256" key="6">
    <source>
        <dbReference type="ARBA" id="ARBA00022741"/>
    </source>
</evidence>
<evidence type="ECO:0000313" key="15">
    <source>
        <dbReference type="EMBL" id="KAL1117613.1"/>
    </source>
</evidence>
<evidence type="ECO:0000256" key="13">
    <source>
        <dbReference type="SAM" id="MobiDB-lite"/>
    </source>
</evidence>
<dbReference type="InterPro" id="IPR045055">
    <property type="entry name" value="DNA2/NAM7-like"/>
</dbReference>
<organism evidence="15 16">
    <name type="scientific">Ranatra chinensis</name>
    <dbReference type="NCBI Taxonomy" id="642074"/>
    <lineage>
        <taxon>Eukaryota</taxon>
        <taxon>Metazoa</taxon>
        <taxon>Ecdysozoa</taxon>
        <taxon>Arthropoda</taxon>
        <taxon>Hexapoda</taxon>
        <taxon>Insecta</taxon>
        <taxon>Pterygota</taxon>
        <taxon>Neoptera</taxon>
        <taxon>Paraneoptera</taxon>
        <taxon>Hemiptera</taxon>
        <taxon>Heteroptera</taxon>
        <taxon>Panheteroptera</taxon>
        <taxon>Nepomorpha</taxon>
        <taxon>Nepidae</taxon>
        <taxon>Ranatrinae</taxon>
        <taxon>Ranatra</taxon>
    </lineage>
</organism>
<evidence type="ECO:0000256" key="11">
    <source>
        <dbReference type="ARBA" id="ARBA00022840"/>
    </source>
</evidence>
<feature type="region of interest" description="C3H" evidence="12">
    <location>
        <begin position="101"/>
        <end position="133"/>
    </location>
</feature>
<dbReference type="FunFam" id="3.40.50.300:FF:000097">
    <property type="entry name" value="Regulator of nonsense transcripts 1"/>
    <property type="match status" value="1"/>
</dbReference>
<dbReference type="InterPro" id="IPR041679">
    <property type="entry name" value="DNA2/NAM7-like_C"/>
</dbReference>
<keyword evidence="4" id="KW-0963">Cytoplasm</keyword>
<dbReference type="CDD" id="cd21400">
    <property type="entry name" value="ZBD_UPF1-like"/>
    <property type="match status" value="1"/>
</dbReference>
<evidence type="ECO:0000256" key="8">
    <source>
        <dbReference type="ARBA" id="ARBA00022801"/>
    </source>
</evidence>
<comment type="similarity">
    <text evidence="2">Belongs to the DNA2/NAM7 helicase family.</text>
</comment>
<dbReference type="SUPFAM" id="SSF52540">
    <property type="entry name" value="P-loop containing nucleoside triphosphate hydrolases"/>
    <property type="match status" value="1"/>
</dbReference>
<dbReference type="GO" id="GO:0036464">
    <property type="term" value="C:cytoplasmic ribonucleoprotein granule"/>
    <property type="evidence" value="ECO:0007669"/>
    <property type="project" value="UniProtKB-SubCell"/>
</dbReference>
<keyword evidence="8" id="KW-0378">Hydrolase</keyword>
<evidence type="ECO:0000259" key="14">
    <source>
        <dbReference type="PROSITE" id="PS51997"/>
    </source>
</evidence>
<feature type="region of interest" description="Disordered" evidence="13">
    <location>
        <begin position="994"/>
        <end position="1033"/>
    </location>
</feature>
<name>A0ABD0YGU9_9HEMI</name>
<evidence type="ECO:0000256" key="3">
    <source>
        <dbReference type="ARBA" id="ARBA00012551"/>
    </source>
</evidence>
<evidence type="ECO:0000313" key="16">
    <source>
        <dbReference type="Proteomes" id="UP001558652"/>
    </source>
</evidence>
<dbReference type="AlphaFoldDB" id="A0ABD0YGU9"/>
<keyword evidence="7 12" id="KW-0863">Zinc-finger</keyword>
<evidence type="ECO:0000256" key="1">
    <source>
        <dbReference type="ARBA" id="ARBA00004331"/>
    </source>
</evidence>
<keyword evidence="5 12" id="KW-0479">Metal-binding</keyword>
<dbReference type="GO" id="GO:0008270">
    <property type="term" value="F:zinc ion binding"/>
    <property type="evidence" value="ECO:0007669"/>
    <property type="project" value="UniProtKB-UniRule"/>
</dbReference>
<dbReference type="Pfam" id="PF09416">
    <property type="entry name" value="UPF1_Zn_bind"/>
    <property type="match status" value="1"/>
</dbReference>
<dbReference type="CDD" id="cd21407">
    <property type="entry name" value="1B_UPF1-like"/>
    <property type="match status" value="1"/>
</dbReference>
<keyword evidence="11" id="KW-0067">ATP-binding</keyword>
<dbReference type="Pfam" id="PF18141">
    <property type="entry name" value="UPF1_1B_dom"/>
    <property type="match status" value="1"/>
</dbReference>
<dbReference type="InterPro" id="IPR006935">
    <property type="entry name" value="Helicase/UvrB_N"/>
</dbReference>
<dbReference type="Pfam" id="PF04851">
    <property type="entry name" value="ResIII"/>
    <property type="match status" value="1"/>
</dbReference>
<protein>
    <recommendedName>
        <fullName evidence="3">DNA helicase</fullName>
        <ecNumber evidence="3">3.6.4.12</ecNumber>
    </recommendedName>
</protein>
<dbReference type="PROSITE" id="PS51997">
    <property type="entry name" value="UPF1_CH_RICH"/>
    <property type="match status" value="1"/>
</dbReference>
<dbReference type="Pfam" id="PF13087">
    <property type="entry name" value="AAA_12"/>
    <property type="match status" value="1"/>
</dbReference>
<evidence type="ECO:0000256" key="2">
    <source>
        <dbReference type="ARBA" id="ARBA00007913"/>
    </source>
</evidence>
<dbReference type="Gene3D" id="3.40.50.300">
    <property type="entry name" value="P-loop containing nucleotide triphosphate hydrolases"/>
    <property type="match status" value="2"/>
</dbReference>
<evidence type="ECO:0000256" key="10">
    <source>
        <dbReference type="ARBA" id="ARBA00022833"/>
    </source>
</evidence>
<gene>
    <name evidence="15" type="ORF">AAG570_003928</name>
</gene>
<accession>A0ABD0YGU9</accession>
<dbReference type="Pfam" id="PF13086">
    <property type="entry name" value="AAA_11"/>
    <property type="match status" value="1"/>
</dbReference>
<dbReference type="Gene3D" id="2.40.30.230">
    <property type="match status" value="1"/>
</dbReference>
<dbReference type="InterPro" id="IPR041677">
    <property type="entry name" value="DNA2/NAM7_AAA_11"/>
</dbReference>
<evidence type="ECO:0000256" key="7">
    <source>
        <dbReference type="ARBA" id="ARBA00022771"/>
    </source>
</evidence>
<dbReference type="Proteomes" id="UP001558652">
    <property type="component" value="Unassembled WGS sequence"/>
</dbReference>
<dbReference type="GO" id="GO:0010468">
    <property type="term" value="P:regulation of gene expression"/>
    <property type="evidence" value="ECO:0007669"/>
    <property type="project" value="UniProtKB-ARBA"/>
</dbReference>
<dbReference type="InterPro" id="IPR027417">
    <property type="entry name" value="P-loop_NTPase"/>
</dbReference>
<keyword evidence="16" id="KW-1185">Reference proteome</keyword>
<evidence type="ECO:0000256" key="12">
    <source>
        <dbReference type="PROSITE-ProRule" id="PRU01341"/>
    </source>
</evidence>